<sequence length="151" mass="17750">MDSTWKDLFQYPLFDVGRHRCQCHSVRTDLAQKMKENFIYTAPNISLKIHTGEKAEIYGNWCAIECGSRKFQHKIYDVTSPIPVFSAWIFLQNLTHSGPGEERDSDRRRGILFPAVEDSKLCSVLAKEKTIYQQDRNSCREFQSFWKFRYA</sequence>
<proteinExistence type="predicted"/>
<gene>
    <name evidence="1" type="ORF">AVEN_253726_1</name>
</gene>
<reference evidence="1 2" key="1">
    <citation type="journal article" date="2019" name="Sci. Rep.">
        <title>Orb-weaving spider Araneus ventricosus genome elucidates the spidroin gene catalogue.</title>
        <authorList>
            <person name="Kono N."/>
            <person name="Nakamura H."/>
            <person name="Ohtoshi R."/>
            <person name="Moran D.A.P."/>
            <person name="Shinohara A."/>
            <person name="Yoshida Y."/>
            <person name="Fujiwara M."/>
            <person name="Mori M."/>
            <person name="Tomita M."/>
            <person name="Arakawa K."/>
        </authorList>
    </citation>
    <scope>NUCLEOTIDE SEQUENCE [LARGE SCALE GENOMIC DNA]</scope>
</reference>
<keyword evidence="2" id="KW-1185">Reference proteome</keyword>
<dbReference type="EMBL" id="BGPR01000450">
    <property type="protein sequence ID" value="GBM20925.1"/>
    <property type="molecule type" value="Genomic_DNA"/>
</dbReference>
<evidence type="ECO:0000313" key="1">
    <source>
        <dbReference type="EMBL" id="GBM20925.1"/>
    </source>
</evidence>
<comment type="caution">
    <text evidence="1">The sequence shown here is derived from an EMBL/GenBank/DDBJ whole genome shotgun (WGS) entry which is preliminary data.</text>
</comment>
<accession>A0A4Y2DZ62</accession>
<organism evidence="1 2">
    <name type="scientific">Araneus ventricosus</name>
    <name type="common">Orbweaver spider</name>
    <name type="synonym">Epeira ventricosa</name>
    <dbReference type="NCBI Taxonomy" id="182803"/>
    <lineage>
        <taxon>Eukaryota</taxon>
        <taxon>Metazoa</taxon>
        <taxon>Ecdysozoa</taxon>
        <taxon>Arthropoda</taxon>
        <taxon>Chelicerata</taxon>
        <taxon>Arachnida</taxon>
        <taxon>Araneae</taxon>
        <taxon>Araneomorphae</taxon>
        <taxon>Entelegynae</taxon>
        <taxon>Araneoidea</taxon>
        <taxon>Araneidae</taxon>
        <taxon>Araneus</taxon>
    </lineage>
</organism>
<protein>
    <submittedName>
        <fullName evidence="1">Uncharacterized protein</fullName>
    </submittedName>
</protein>
<name>A0A4Y2DZ62_ARAVE</name>
<dbReference type="AlphaFoldDB" id="A0A4Y2DZ62"/>
<evidence type="ECO:0000313" key="2">
    <source>
        <dbReference type="Proteomes" id="UP000499080"/>
    </source>
</evidence>
<dbReference type="Proteomes" id="UP000499080">
    <property type="component" value="Unassembled WGS sequence"/>
</dbReference>